<reference evidence="11" key="2">
    <citation type="submission" date="2025-08" db="UniProtKB">
        <authorList>
            <consortium name="RefSeq"/>
        </authorList>
    </citation>
    <scope>IDENTIFICATION</scope>
    <source>
        <tissue evidence="11">Leaf</tissue>
    </source>
</reference>
<organism evidence="10 11">
    <name type="scientific">Spinacia oleracea</name>
    <name type="common">Spinach</name>
    <dbReference type="NCBI Taxonomy" id="3562"/>
    <lineage>
        <taxon>Eukaryota</taxon>
        <taxon>Viridiplantae</taxon>
        <taxon>Streptophyta</taxon>
        <taxon>Embryophyta</taxon>
        <taxon>Tracheophyta</taxon>
        <taxon>Spermatophyta</taxon>
        <taxon>Magnoliopsida</taxon>
        <taxon>eudicotyledons</taxon>
        <taxon>Gunneridae</taxon>
        <taxon>Pentapetalae</taxon>
        <taxon>Caryophyllales</taxon>
        <taxon>Chenopodiaceae</taxon>
        <taxon>Chenopodioideae</taxon>
        <taxon>Anserineae</taxon>
        <taxon>Spinacia</taxon>
    </lineage>
</organism>
<evidence type="ECO:0000256" key="8">
    <source>
        <dbReference type="SAM" id="Coils"/>
    </source>
</evidence>
<feature type="coiled-coil region" evidence="8">
    <location>
        <begin position="90"/>
        <end position="117"/>
    </location>
</feature>
<keyword evidence="2" id="KW-0677">Repeat</keyword>
<evidence type="ECO:0000256" key="5">
    <source>
        <dbReference type="ARBA" id="ARBA00023242"/>
    </source>
</evidence>
<feature type="coiled-coil region" evidence="8">
    <location>
        <begin position="247"/>
        <end position="274"/>
    </location>
</feature>
<evidence type="ECO:0000256" key="3">
    <source>
        <dbReference type="ARBA" id="ARBA00022803"/>
    </source>
</evidence>
<evidence type="ECO:0000256" key="2">
    <source>
        <dbReference type="ARBA" id="ARBA00022737"/>
    </source>
</evidence>
<dbReference type="SUPFAM" id="SSF48452">
    <property type="entry name" value="TPR-like"/>
    <property type="match status" value="1"/>
</dbReference>
<feature type="region of interest" description="Disordered" evidence="9">
    <location>
        <begin position="1"/>
        <end position="29"/>
    </location>
</feature>
<accession>A0A9R0JYD5</accession>
<evidence type="ECO:0000313" key="11">
    <source>
        <dbReference type="RefSeq" id="XP_021851108.1"/>
    </source>
</evidence>
<gene>
    <name evidence="11" type="primary">LOC110790626</name>
</gene>
<dbReference type="PROSITE" id="PS50293">
    <property type="entry name" value="TPR_REGION"/>
    <property type="match status" value="1"/>
</dbReference>
<keyword evidence="4 8" id="KW-0175">Coiled coil</keyword>
<dbReference type="GeneID" id="110790626"/>
<dbReference type="Proteomes" id="UP000813463">
    <property type="component" value="Chromosome 3"/>
</dbReference>
<feature type="compositionally biased region" description="Low complexity" evidence="9">
    <location>
        <begin position="13"/>
        <end position="26"/>
    </location>
</feature>
<dbReference type="AlphaFoldDB" id="A0A9R0JYD5"/>
<sequence length="490" mass="54959">MQDMWNAPPGFRPPKSSSAPCSPAKPLGISRTRSESFHITHKVPVGDSPYVRAKHVQLVDKDPEKAIPLFWAAINAGDRVDSALKDMAIVMKQQNRADEAIEAIKSLRSRCSEQAQESLDNILLDLYKRCGRLDDQIALLKHKLYLIQQGLAFNGKRTKTARSQGKKFQVSVEQEATRLLGNLGWALMQQNNYKEAEDAYRRALSIAPDNNKMCNLGICLMKQGRIIEAKQTLRRVKPAVSDGPRGMDSHLKAYERAQQMLADLESELMQKAGDSVSEQSRLFNTFLGSSSLWQPQPCRETYSYQPNTKIPDEFPDENTNSNILHSNNNQNFPPKPNNNHNNNNGVCPMGNSWNIDAPPFYSSKLVKEPSEGNQLHETLKRTRSGNVASFGKEICSTILTSAKNGSNQERENKMLRRSLEEPLNKLAEFLPDDKDFEDAIISAVLNTIHAENSAAEVKKISQKFEVKKAVAVDKRLKVFQDITLSLSPRA</sequence>
<dbReference type="Pfam" id="PF00515">
    <property type="entry name" value="TPR_1"/>
    <property type="match status" value="1"/>
</dbReference>
<dbReference type="InterPro" id="IPR019734">
    <property type="entry name" value="TPR_rpt"/>
</dbReference>
<dbReference type="Gene3D" id="1.25.40.10">
    <property type="entry name" value="Tetratricopeptide repeat domain"/>
    <property type="match status" value="1"/>
</dbReference>
<name>A0A9R0JYD5_SPIOL</name>
<evidence type="ECO:0000313" key="10">
    <source>
        <dbReference type="Proteomes" id="UP000813463"/>
    </source>
</evidence>
<keyword evidence="3 7" id="KW-0802">TPR repeat</keyword>
<evidence type="ECO:0000256" key="7">
    <source>
        <dbReference type="PROSITE-ProRule" id="PRU00339"/>
    </source>
</evidence>
<feature type="region of interest" description="Disordered" evidence="9">
    <location>
        <begin position="318"/>
        <end position="343"/>
    </location>
</feature>
<keyword evidence="10" id="KW-1185">Reference proteome</keyword>
<feature type="repeat" description="TPR" evidence="7">
    <location>
        <begin position="177"/>
        <end position="210"/>
    </location>
</feature>
<comment type="subcellular location">
    <subcellularLocation>
        <location evidence="1">Nucleus</location>
    </subcellularLocation>
</comment>
<dbReference type="PANTHER" id="PTHR36326">
    <property type="entry name" value="PROTEIN POLLENLESS 3-LIKE 2"/>
    <property type="match status" value="1"/>
</dbReference>
<evidence type="ECO:0000256" key="4">
    <source>
        <dbReference type="ARBA" id="ARBA00023054"/>
    </source>
</evidence>
<dbReference type="PROSITE" id="PS50005">
    <property type="entry name" value="TPR"/>
    <property type="match status" value="1"/>
</dbReference>
<evidence type="ECO:0000256" key="1">
    <source>
        <dbReference type="ARBA" id="ARBA00004123"/>
    </source>
</evidence>
<evidence type="ECO:0000256" key="6">
    <source>
        <dbReference type="ARBA" id="ARBA00025750"/>
    </source>
</evidence>
<dbReference type="InterPro" id="IPR044961">
    <property type="entry name" value="MS5/SDI1"/>
</dbReference>
<comment type="similarity">
    <text evidence="6">Belongs to the MS5 protein family.</text>
</comment>
<keyword evidence="5" id="KW-0539">Nucleus</keyword>
<dbReference type="GO" id="GO:0005634">
    <property type="term" value="C:nucleus"/>
    <property type="evidence" value="ECO:0007669"/>
    <property type="project" value="UniProtKB-SubCell"/>
</dbReference>
<dbReference type="KEGG" id="soe:110790626"/>
<dbReference type="OrthoDB" id="10258631at2759"/>
<protein>
    <submittedName>
        <fullName evidence="11">Protein POLLENLESS 3-LIKE 2</fullName>
    </submittedName>
</protein>
<reference evidence="10" key="1">
    <citation type="journal article" date="2021" name="Nat. Commun.">
        <title>Genomic analyses provide insights into spinach domestication and the genetic basis of agronomic traits.</title>
        <authorList>
            <person name="Cai X."/>
            <person name="Sun X."/>
            <person name="Xu C."/>
            <person name="Sun H."/>
            <person name="Wang X."/>
            <person name="Ge C."/>
            <person name="Zhang Z."/>
            <person name="Wang Q."/>
            <person name="Fei Z."/>
            <person name="Jiao C."/>
            <person name="Wang Q."/>
        </authorList>
    </citation>
    <scope>NUCLEOTIDE SEQUENCE [LARGE SCALE GENOMIC DNA]</scope>
    <source>
        <strain evidence="10">cv. Varoflay</strain>
    </source>
</reference>
<evidence type="ECO:0000256" key="9">
    <source>
        <dbReference type="SAM" id="MobiDB-lite"/>
    </source>
</evidence>
<proteinExistence type="inferred from homology"/>
<dbReference type="InterPro" id="IPR011990">
    <property type="entry name" value="TPR-like_helical_dom_sf"/>
</dbReference>
<dbReference type="PANTHER" id="PTHR36326:SF7">
    <property type="entry name" value="PROTEIN POLLENLESS 3-LIKE 2"/>
    <property type="match status" value="1"/>
</dbReference>
<dbReference type="RefSeq" id="XP_021851108.1">
    <property type="nucleotide sequence ID" value="XM_021995416.2"/>
</dbReference>
<dbReference type="SMART" id="SM00028">
    <property type="entry name" value="TPR"/>
    <property type="match status" value="1"/>
</dbReference>